<feature type="domain" description="UBC core" evidence="8">
    <location>
        <begin position="1"/>
        <end position="140"/>
    </location>
</feature>
<evidence type="ECO:0000313" key="10">
    <source>
        <dbReference type="Proteomes" id="UP000318582"/>
    </source>
</evidence>
<dbReference type="STRING" id="109895.A0A507E4Q5"/>
<feature type="active site" description="Glycyl thioester intermediate" evidence="6">
    <location>
        <position position="77"/>
    </location>
</feature>
<evidence type="ECO:0000256" key="3">
    <source>
        <dbReference type="ARBA" id="ARBA00022741"/>
    </source>
</evidence>
<comment type="caution">
    <text evidence="9">The sequence shown here is derived from an EMBL/GenBank/DDBJ whole genome shotgun (WGS) entry which is preliminary data.</text>
</comment>
<dbReference type="PANTHER" id="PTHR24068">
    <property type="entry name" value="UBIQUITIN-CONJUGATING ENZYME E2"/>
    <property type="match status" value="1"/>
</dbReference>
<accession>A0A507E4Q5</accession>
<dbReference type="Pfam" id="PF00179">
    <property type="entry name" value="UQ_con"/>
    <property type="match status" value="1"/>
</dbReference>
<dbReference type="FunFam" id="3.10.110.10:FF:000060">
    <property type="entry name" value="Ubiquitin conjugating enzyme (UbcB)"/>
    <property type="match status" value="1"/>
</dbReference>
<dbReference type="AlphaFoldDB" id="A0A507E4Q5"/>
<evidence type="ECO:0000256" key="6">
    <source>
        <dbReference type="PROSITE-ProRule" id="PRU10133"/>
    </source>
</evidence>
<dbReference type="InterPro" id="IPR023313">
    <property type="entry name" value="UBQ-conjugating_AS"/>
</dbReference>
<dbReference type="GO" id="GO:0061631">
    <property type="term" value="F:ubiquitin conjugating enzyme activity"/>
    <property type="evidence" value="ECO:0007669"/>
    <property type="project" value="UniProtKB-EC"/>
</dbReference>
<protein>
    <recommendedName>
        <fullName evidence="1">E2 ubiquitin-conjugating enzyme</fullName>
        <ecNumber evidence="1">2.3.2.23</ecNumber>
    </recommendedName>
</protein>
<gene>
    <name evidence="9" type="ORF">PhCBS80983_g02708</name>
</gene>
<evidence type="ECO:0000259" key="8">
    <source>
        <dbReference type="PROSITE" id="PS50127"/>
    </source>
</evidence>
<dbReference type="Proteomes" id="UP000318582">
    <property type="component" value="Unassembled WGS sequence"/>
</dbReference>
<evidence type="ECO:0000256" key="5">
    <source>
        <dbReference type="ARBA" id="ARBA00022840"/>
    </source>
</evidence>
<evidence type="ECO:0000256" key="4">
    <source>
        <dbReference type="ARBA" id="ARBA00022786"/>
    </source>
</evidence>
<dbReference type="EC" id="2.3.2.23" evidence="1"/>
<keyword evidence="3 7" id="KW-0547">Nucleotide-binding</keyword>
<keyword evidence="2" id="KW-0808">Transferase</keyword>
<dbReference type="SMART" id="SM00212">
    <property type="entry name" value="UBCc"/>
    <property type="match status" value="1"/>
</dbReference>
<evidence type="ECO:0000256" key="1">
    <source>
        <dbReference type="ARBA" id="ARBA00012486"/>
    </source>
</evidence>
<evidence type="ECO:0000256" key="7">
    <source>
        <dbReference type="RuleBase" id="RU362109"/>
    </source>
</evidence>
<keyword evidence="5 7" id="KW-0067">ATP-binding</keyword>
<keyword evidence="10" id="KW-1185">Reference proteome</keyword>
<comment type="similarity">
    <text evidence="7">Belongs to the ubiquitin-conjugating enzyme family.</text>
</comment>
<dbReference type="PROSITE" id="PS50127">
    <property type="entry name" value="UBC_2"/>
    <property type="match status" value="1"/>
</dbReference>
<dbReference type="GO" id="GO:0005524">
    <property type="term" value="F:ATP binding"/>
    <property type="evidence" value="ECO:0007669"/>
    <property type="project" value="UniProtKB-UniRule"/>
</dbReference>
<proteinExistence type="inferred from homology"/>
<dbReference type="PROSITE" id="PS00183">
    <property type="entry name" value="UBC_1"/>
    <property type="match status" value="1"/>
</dbReference>
<dbReference type="InterPro" id="IPR000608">
    <property type="entry name" value="UBC"/>
</dbReference>
<dbReference type="SUPFAM" id="SSF54495">
    <property type="entry name" value="UBC-like"/>
    <property type="match status" value="1"/>
</dbReference>
<dbReference type="Gene3D" id="3.10.110.10">
    <property type="entry name" value="Ubiquitin Conjugating Enzyme"/>
    <property type="match status" value="1"/>
</dbReference>
<evidence type="ECO:0000256" key="2">
    <source>
        <dbReference type="ARBA" id="ARBA00022679"/>
    </source>
</evidence>
<evidence type="ECO:0000313" key="9">
    <source>
        <dbReference type="EMBL" id="TPX59059.1"/>
    </source>
</evidence>
<keyword evidence="4 7" id="KW-0833">Ubl conjugation pathway</keyword>
<reference evidence="9 10" key="1">
    <citation type="journal article" date="2019" name="Sci. Rep.">
        <title>Comparative genomics of chytrid fungi reveal insights into the obligate biotrophic and pathogenic lifestyle of Synchytrium endobioticum.</title>
        <authorList>
            <person name="van de Vossenberg B.T.L.H."/>
            <person name="Warris S."/>
            <person name="Nguyen H.D.T."/>
            <person name="van Gent-Pelzer M.P.E."/>
            <person name="Joly D.L."/>
            <person name="van de Geest H.C."/>
            <person name="Bonants P.J.M."/>
            <person name="Smith D.S."/>
            <person name="Levesque C.A."/>
            <person name="van der Lee T.A.J."/>
        </authorList>
    </citation>
    <scope>NUCLEOTIDE SEQUENCE [LARGE SCALE GENOMIC DNA]</scope>
    <source>
        <strain evidence="9 10">CBS 809.83</strain>
    </source>
</reference>
<sequence>MAELAKNPVPNASVKPVNDEDVLSWAGTLTAPDDSAYKGGVFKITIQFPADYPFKPPTVKIPTKIYHPNIDDDGSICIGLLKTEVWKPSTKLTDILVALVDLLQNPVPEDALQATIARLYNTDQAAFQKTAKEWVKKYAEHA</sequence>
<name>A0A507E4Q5_9FUNG</name>
<dbReference type="EMBL" id="QEAQ01000029">
    <property type="protein sequence ID" value="TPX59059.1"/>
    <property type="molecule type" value="Genomic_DNA"/>
</dbReference>
<dbReference type="InterPro" id="IPR016135">
    <property type="entry name" value="UBQ-conjugating_enzyme/RWD"/>
</dbReference>
<organism evidence="9 10">
    <name type="scientific">Powellomyces hirtus</name>
    <dbReference type="NCBI Taxonomy" id="109895"/>
    <lineage>
        <taxon>Eukaryota</taxon>
        <taxon>Fungi</taxon>
        <taxon>Fungi incertae sedis</taxon>
        <taxon>Chytridiomycota</taxon>
        <taxon>Chytridiomycota incertae sedis</taxon>
        <taxon>Chytridiomycetes</taxon>
        <taxon>Spizellomycetales</taxon>
        <taxon>Powellomycetaceae</taxon>
        <taxon>Powellomyces</taxon>
    </lineage>
</organism>